<comment type="caution">
    <text evidence="2">The sequence shown here is derived from an EMBL/GenBank/DDBJ whole genome shotgun (WGS) entry which is preliminary data.</text>
</comment>
<organism evidence="2 3">
    <name type="scientific">Pseudonocardia xinjiangensis</name>
    <dbReference type="NCBI Taxonomy" id="75289"/>
    <lineage>
        <taxon>Bacteria</taxon>
        <taxon>Bacillati</taxon>
        <taxon>Actinomycetota</taxon>
        <taxon>Actinomycetes</taxon>
        <taxon>Pseudonocardiales</taxon>
        <taxon>Pseudonocardiaceae</taxon>
        <taxon>Pseudonocardia</taxon>
    </lineage>
</organism>
<evidence type="ECO:0000313" key="3">
    <source>
        <dbReference type="Proteomes" id="UP001296706"/>
    </source>
</evidence>
<gene>
    <name evidence="2" type="ORF">HF577_04010</name>
</gene>
<proteinExistence type="predicted"/>
<keyword evidence="3" id="KW-1185">Reference proteome</keyword>
<dbReference type="Proteomes" id="UP001296706">
    <property type="component" value="Unassembled WGS sequence"/>
</dbReference>
<sequence>MVARRAPGHPVRDAQADFCRRAWTGCPQCADQLGCPTCEAGRTCETHWRFLLASEGRKVFVQCPGCWHRWWHDTGAGVGDRPQDLDELPDFPEPGRAVA</sequence>
<evidence type="ECO:0000313" key="2">
    <source>
        <dbReference type="EMBL" id="NMH76273.1"/>
    </source>
</evidence>
<evidence type="ECO:0000256" key="1">
    <source>
        <dbReference type="SAM" id="MobiDB-lite"/>
    </source>
</evidence>
<protein>
    <recommendedName>
        <fullName evidence="4">RNHCP domain-containing protein</fullName>
    </recommendedName>
</protein>
<feature type="region of interest" description="Disordered" evidence="1">
    <location>
        <begin position="76"/>
        <end position="99"/>
    </location>
</feature>
<dbReference type="EMBL" id="JAAXKY010000006">
    <property type="protein sequence ID" value="NMH76273.1"/>
    <property type="molecule type" value="Genomic_DNA"/>
</dbReference>
<name>A0ABX1R797_9PSEU</name>
<evidence type="ECO:0008006" key="4">
    <source>
        <dbReference type="Google" id="ProtNLM"/>
    </source>
</evidence>
<reference evidence="2 3" key="1">
    <citation type="submission" date="2020-04" db="EMBL/GenBank/DDBJ databases">
        <authorList>
            <person name="Klaysubun C."/>
            <person name="Duangmal K."/>
            <person name="Lipun K."/>
        </authorList>
    </citation>
    <scope>NUCLEOTIDE SEQUENCE [LARGE SCALE GENOMIC DNA]</scope>
    <source>
        <strain evidence="2 3">JCM 11839</strain>
    </source>
</reference>
<accession>A0ABX1R797</accession>